<dbReference type="InterPro" id="IPR045336">
    <property type="entry name" value="MmgE_PrpD_N"/>
</dbReference>
<accession>A0A328VEL1</accession>
<comment type="caution">
    <text evidence="4">The sequence shown here is derived from an EMBL/GenBank/DDBJ whole genome shotgun (WGS) entry which is preliminary data.</text>
</comment>
<reference evidence="4 5" key="1">
    <citation type="submission" date="2016-08" db="EMBL/GenBank/DDBJ databases">
        <title>Analysis of Carbohydrate Active Enzymes in Thermogemmatispora T81 Reveals Carbohydrate Degradation Ability.</title>
        <authorList>
            <person name="Tomazini A."/>
            <person name="Lal S."/>
            <person name="Stott M."/>
            <person name="Henrissat B."/>
            <person name="Polikarpov I."/>
            <person name="Sparling R."/>
            <person name="Levin D.B."/>
        </authorList>
    </citation>
    <scope>NUCLEOTIDE SEQUENCE [LARGE SCALE GENOMIC DNA]</scope>
    <source>
        <strain evidence="4 5">T81</strain>
    </source>
</reference>
<dbReference type="InterPro" id="IPR005656">
    <property type="entry name" value="MmgE_PrpD"/>
</dbReference>
<dbReference type="InterPro" id="IPR045337">
    <property type="entry name" value="MmgE_PrpD_C"/>
</dbReference>
<protein>
    <recommendedName>
        <fullName evidence="6">2-methylcitrate dehydratase</fullName>
    </recommendedName>
</protein>
<feature type="domain" description="MmgE/PrpD N-terminal" evidence="2">
    <location>
        <begin position="8"/>
        <end position="246"/>
    </location>
</feature>
<evidence type="ECO:0000259" key="2">
    <source>
        <dbReference type="Pfam" id="PF03972"/>
    </source>
</evidence>
<dbReference type="PANTHER" id="PTHR16943:SF8">
    <property type="entry name" value="2-METHYLCITRATE DEHYDRATASE"/>
    <property type="match status" value="1"/>
</dbReference>
<dbReference type="Proteomes" id="UP000248706">
    <property type="component" value="Unassembled WGS sequence"/>
</dbReference>
<dbReference type="Pfam" id="PF03972">
    <property type="entry name" value="MmgE_PrpD_N"/>
    <property type="match status" value="1"/>
</dbReference>
<dbReference type="Gene3D" id="1.10.4100.10">
    <property type="entry name" value="2-methylcitrate dehydratase PrpD"/>
    <property type="match status" value="1"/>
</dbReference>
<dbReference type="OrthoDB" id="1351at2"/>
<dbReference type="InterPro" id="IPR042188">
    <property type="entry name" value="MmgE/PrpD_sf_2"/>
</dbReference>
<dbReference type="Pfam" id="PF19305">
    <property type="entry name" value="MmgE_PrpD_C"/>
    <property type="match status" value="1"/>
</dbReference>
<dbReference type="EMBL" id="MCIF01000002">
    <property type="protein sequence ID" value="RAQ94472.1"/>
    <property type="molecule type" value="Genomic_DNA"/>
</dbReference>
<evidence type="ECO:0000259" key="3">
    <source>
        <dbReference type="Pfam" id="PF19305"/>
    </source>
</evidence>
<dbReference type="SUPFAM" id="SSF103378">
    <property type="entry name" value="2-methylcitrate dehydratase PrpD"/>
    <property type="match status" value="1"/>
</dbReference>
<keyword evidence="5" id="KW-1185">Reference proteome</keyword>
<dbReference type="InterPro" id="IPR042183">
    <property type="entry name" value="MmgE/PrpD_sf_1"/>
</dbReference>
<dbReference type="InterPro" id="IPR036148">
    <property type="entry name" value="MmgE/PrpD_sf"/>
</dbReference>
<evidence type="ECO:0008006" key="6">
    <source>
        <dbReference type="Google" id="ProtNLM"/>
    </source>
</evidence>
<comment type="similarity">
    <text evidence="1">Belongs to the PrpD family.</text>
</comment>
<evidence type="ECO:0000313" key="5">
    <source>
        <dbReference type="Proteomes" id="UP000248706"/>
    </source>
</evidence>
<name>A0A328VEL1_9CHLR</name>
<dbReference type="RefSeq" id="WP_112426400.1">
    <property type="nucleotide sequence ID" value="NZ_MCIF01000002.1"/>
</dbReference>
<evidence type="ECO:0000256" key="1">
    <source>
        <dbReference type="ARBA" id="ARBA00006174"/>
    </source>
</evidence>
<dbReference type="AlphaFoldDB" id="A0A328VEL1"/>
<gene>
    <name evidence="4" type="ORF">A4R35_02930</name>
</gene>
<dbReference type="GO" id="GO:0016829">
    <property type="term" value="F:lyase activity"/>
    <property type="evidence" value="ECO:0007669"/>
    <property type="project" value="InterPro"/>
</dbReference>
<evidence type="ECO:0000313" key="4">
    <source>
        <dbReference type="EMBL" id="RAQ94472.1"/>
    </source>
</evidence>
<proteinExistence type="inferred from homology"/>
<organism evidence="4 5">
    <name type="scientific">Thermogemmatispora tikiterensis</name>
    <dbReference type="NCBI Taxonomy" id="1825093"/>
    <lineage>
        <taxon>Bacteria</taxon>
        <taxon>Bacillati</taxon>
        <taxon>Chloroflexota</taxon>
        <taxon>Ktedonobacteria</taxon>
        <taxon>Thermogemmatisporales</taxon>
        <taxon>Thermogemmatisporaceae</taxon>
        <taxon>Thermogemmatispora</taxon>
    </lineage>
</organism>
<feature type="domain" description="MmgE/PrpD C-terminal" evidence="3">
    <location>
        <begin position="271"/>
        <end position="393"/>
    </location>
</feature>
<sequence>MERTLSAELARFVAGLSYEALPAQVIDKAKTCLLHGLAVGLAGSELEYAHIARRLVVLAEPGVGEVSAPVIGSSLRASVAGAAFANGVILHGRVQEDTHGTAHPGTMIIPALLAASELRPLDGRAFLTALVAGYEVLAAVSRDFTALTTPRGFRASAIYGVFGAAAAVGKALVLSEEQLAAALGLASAFAGGTTQSFASGTMEWHFENGVAARNGLLAALLAREGARASAIALEGPAGFYQAFAGTREGLERVVSHLGRTWEILNVTFKPYPVCAFNQSPITAALELVRAHGPHPEEIARIELEMNAYEANYPGMAYTGPFTTVEQTQMSAPFCVAWTLAHRSFSFSALTQFDDEATRALISKLEMRARQDLPPLSLRLTVHLVDGRTLEQELQVDASYYAWDFARELELLKELQPDLPLAPEATQRLIELIRSLEQCQDVHELTRMLVVPAPSSVGS</sequence>
<dbReference type="Gene3D" id="3.30.1330.120">
    <property type="entry name" value="2-methylcitrate dehydratase PrpD"/>
    <property type="match status" value="1"/>
</dbReference>
<dbReference type="PANTHER" id="PTHR16943">
    <property type="entry name" value="2-METHYLCITRATE DEHYDRATASE-RELATED"/>
    <property type="match status" value="1"/>
</dbReference>